<protein>
    <submittedName>
        <fullName evidence="1">Uncharacterized protein</fullName>
    </submittedName>
</protein>
<dbReference type="PANTHER" id="PTHR43976">
    <property type="entry name" value="SHORT CHAIN DEHYDROGENASE"/>
    <property type="match status" value="1"/>
</dbReference>
<dbReference type="EMBL" id="MDYN01000006">
    <property type="protein sequence ID" value="OQD87195.1"/>
    <property type="molecule type" value="Genomic_DNA"/>
</dbReference>
<dbReference type="AlphaFoldDB" id="A0A1V6QDB6"/>
<dbReference type="PRINTS" id="PR00081">
    <property type="entry name" value="GDHRDH"/>
</dbReference>
<sequence length="78" mass="8170">MRQRKSGVILNMNSGTSLDGISTMSIYASAKAGIDAHTKILAKEVAPFNIRILTVVLGTLNTSIPNSVALGKASLPED</sequence>
<evidence type="ECO:0000313" key="2">
    <source>
        <dbReference type="Proteomes" id="UP000191672"/>
    </source>
</evidence>
<dbReference type="STRING" id="416450.A0A1V6QDB6"/>
<dbReference type="InterPro" id="IPR036291">
    <property type="entry name" value="NAD(P)-bd_dom_sf"/>
</dbReference>
<accession>A0A1V6QDB6</accession>
<name>A0A1V6QDB6_9EURO</name>
<reference evidence="2" key="1">
    <citation type="journal article" date="2017" name="Nat. Microbiol.">
        <title>Global analysis of biosynthetic gene clusters reveals vast potential of secondary metabolite production in Penicillium species.</title>
        <authorList>
            <person name="Nielsen J.C."/>
            <person name="Grijseels S."/>
            <person name="Prigent S."/>
            <person name="Ji B."/>
            <person name="Dainat J."/>
            <person name="Nielsen K.F."/>
            <person name="Frisvad J.C."/>
            <person name="Workman M."/>
            <person name="Nielsen J."/>
        </authorList>
    </citation>
    <scope>NUCLEOTIDE SEQUENCE [LARGE SCALE GENOMIC DNA]</scope>
    <source>
        <strain evidence="2">IBT 31811</strain>
    </source>
</reference>
<dbReference type="Pfam" id="PF00106">
    <property type="entry name" value="adh_short"/>
    <property type="match status" value="1"/>
</dbReference>
<evidence type="ECO:0000313" key="1">
    <source>
        <dbReference type="EMBL" id="OQD87195.1"/>
    </source>
</evidence>
<proteinExistence type="predicted"/>
<dbReference type="InterPro" id="IPR051911">
    <property type="entry name" value="SDR_oxidoreductase"/>
</dbReference>
<comment type="caution">
    <text evidence="1">The sequence shown here is derived from an EMBL/GenBank/DDBJ whole genome shotgun (WGS) entry which is preliminary data.</text>
</comment>
<keyword evidence="2" id="KW-1185">Reference proteome</keyword>
<dbReference type="InterPro" id="IPR002347">
    <property type="entry name" value="SDR_fam"/>
</dbReference>
<dbReference type="PANTHER" id="PTHR43976:SF6">
    <property type="entry name" value="OXIDOREDUCTASE, PUTATIVE (AFU_ORTHOLOGUE AFUA_1G13950)-RELATED"/>
    <property type="match status" value="1"/>
</dbReference>
<dbReference type="Proteomes" id="UP000191672">
    <property type="component" value="Unassembled WGS sequence"/>
</dbReference>
<dbReference type="SUPFAM" id="SSF51735">
    <property type="entry name" value="NAD(P)-binding Rossmann-fold domains"/>
    <property type="match status" value="1"/>
</dbReference>
<organism evidence="1 2">
    <name type="scientific">Penicillium antarcticum</name>
    <dbReference type="NCBI Taxonomy" id="416450"/>
    <lineage>
        <taxon>Eukaryota</taxon>
        <taxon>Fungi</taxon>
        <taxon>Dikarya</taxon>
        <taxon>Ascomycota</taxon>
        <taxon>Pezizomycotina</taxon>
        <taxon>Eurotiomycetes</taxon>
        <taxon>Eurotiomycetidae</taxon>
        <taxon>Eurotiales</taxon>
        <taxon>Aspergillaceae</taxon>
        <taxon>Penicillium</taxon>
    </lineage>
</organism>
<dbReference type="Gene3D" id="3.40.50.720">
    <property type="entry name" value="NAD(P)-binding Rossmann-like Domain"/>
    <property type="match status" value="1"/>
</dbReference>
<gene>
    <name evidence="1" type="ORF">PENANT_c006G05044</name>
</gene>